<dbReference type="PaxDb" id="73239-Q7RGL3"/>
<dbReference type="NCBIfam" id="TIGR01599">
    <property type="entry name" value="PYST-A"/>
    <property type="match status" value="1"/>
</dbReference>
<feature type="signal peptide" evidence="1">
    <location>
        <begin position="1"/>
        <end position="25"/>
    </location>
</feature>
<gene>
    <name evidence="2" type="ORF">PY04333</name>
</gene>
<accession>Q7RGL3</accession>
<protein>
    <recommendedName>
        <fullName evidence="4">Fam-a protein</fullName>
    </recommendedName>
</protein>
<keyword evidence="1" id="KW-0732">Signal</keyword>
<evidence type="ECO:0008006" key="4">
    <source>
        <dbReference type="Google" id="ProtNLM"/>
    </source>
</evidence>
<dbReference type="AlphaFoldDB" id="Q7RGL3"/>
<feature type="chain" id="PRO_5004290484" description="Fam-a protein" evidence="1">
    <location>
        <begin position="26"/>
        <end position="305"/>
    </location>
</feature>
<reference evidence="2 3" key="1">
    <citation type="journal article" date="2002" name="Nature">
        <title>Genome sequence and comparative analysis of the model rodent malaria parasite Plasmodium yoelii yoelii.</title>
        <authorList>
            <person name="Carlton J.M."/>
            <person name="Angiuoli S.V."/>
            <person name="Suh B.B."/>
            <person name="Kooij T.W."/>
            <person name="Pertea M."/>
            <person name="Silva J.C."/>
            <person name="Ermolaeva M.D."/>
            <person name="Allen J.E."/>
            <person name="Selengut J.D."/>
            <person name="Koo H.L."/>
            <person name="Peterson J.D."/>
            <person name="Pop M."/>
            <person name="Kosack D.S."/>
            <person name="Shumway M.F."/>
            <person name="Bidwell S.L."/>
            <person name="Shallom S.J."/>
            <person name="van Aken S.E."/>
            <person name="Riedmuller S.B."/>
            <person name="Feldblyum T.V."/>
            <person name="Cho J.K."/>
            <person name="Quackenbush J."/>
            <person name="Sedegah M."/>
            <person name="Shoaibi A."/>
            <person name="Cummings L.M."/>
            <person name="Florens L."/>
            <person name="Yates J.R."/>
            <person name="Raine J.D."/>
            <person name="Sinden R.E."/>
            <person name="Harris M.A."/>
            <person name="Cunningham D.A."/>
            <person name="Preiser P.R."/>
            <person name="Bergman L.W."/>
            <person name="Vaidya A.B."/>
            <person name="van Lin L.H."/>
            <person name="Janse C.J."/>
            <person name="Waters A.P."/>
            <person name="Smith H.O."/>
            <person name="White O.R."/>
            <person name="Salzberg S.L."/>
            <person name="Venter J.C."/>
            <person name="Fraser C.M."/>
            <person name="Hoffman S.L."/>
            <person name="Gardner M.J."/>
            <person name="Carucci D.J."/>
        </authorList>
    </citation>
    <scope>NUCLEOTIDE SEQUENCE [LARGE SCALE GENOMIC DNA]</scope>
    <source>
        <strain evidence="2 3">17XNL</strain>
    </source>
</reference>
<dbReference type="Proteomes" id="UP000008553">
    <property type="component" value="Unassembled WGS sequence"/>
</dbReference>
<dbReference type="SUPFAM" id="SSF55961">
    <property type="entry name" value="Bet v1-like"/>
    <property type="match status" value="1"/>
</dbReference>
<organism evidence="2 3">
    <name type="scientific">Plasmodium yoelii yoelii</name>
    <dbReference type="NCBI Taxonomy" id="73239"/>
    <lineage>
        <taxon>Eukaryota</taxon>
        <taxon>Sar</taxon>
        <taxon>Alveolata</taxon>
        <taxon>Apicomplexa</taxon>
        <taxon>Aconoidasida</taxon>
        <taxon>Haemosporida</taxon>
        <taxon>Plasmodiidae</taxon>
        <taxon>Plasmodium</taxon>
        <taxon>Plasmodium (Vinckeia)</taxon>
    </lineage>
</organism>
<sequence length="305" mass="36593">MNKFYIQIVFFILIISLCVNNKTLATELSPKTYTKYKSKKFTIFKSKKFTIFNSKKYYPVNDNTEEIYQKNKHLLYTDPEETRNACRFINDALKQLEHHATSKDGYKRCCANPYRNIIFYKKKHRGHTIVEKIHYTIYDPNQYNELVNQLWDPDSNLLLNKFSVKKKIVRMYTPNLVMIQQRWKKWPWSREKYFYAIAAKYKISQNKTMIVMASANIIDHNRKNKKYFENKIVESANLFQAEIDSEDDIRNGKLKKMFVNLSGYIIEKRNKHTYITCVDSVNENFYLSFNTYHPVLFTNMDIIID</sequence>
<keyword evidence="3" id="KW-1185">Reference proteome</keyword>
<dbReference type="EMBL" id="AABL01001307">
    <property type="protein sequence ID" value="EAA16181.1"/>
    <property type="molecule type" value="Genomic_DNA"/>
</dbReference>
<name>Q7RGL3_PLAYO</name>
<evidence type="ECO:0000256" key="1">
    <source>
        <dbReference type="SAM" id="SignalP"/>
    </source>
</evidence>
<dbReference type="InterPro" id="IPR006486">
    <property type="entry name" value="PYST_A"/>
</dbReference>
<proteinExistence type="predicted"/>
<dbReference type="InParanoid" id="Q7RGL3"/>
<evidence type="ECO:0000313" key="3">
    <source>
        <dbReference type="Proteomes" id="UP000008553"/>
    </source>
</evidence>
<evidence type="ECO:0000313" key="2">
    <source>
        <dbReference type="EMBL" id="EAA16181.1"/>
    </source>
</evidence>
<comment type="caution">
    <text evidence="2">The sequence shown here is derived from an EMBL/GenBank/DDBJ whole genome shotgun (WGS) entry which is preliminary data.</text>
</comment>